<proteinExistence type="inferred from homology"/>
<keyword evidence="10" id="KW-0732">Signal</keyword>
<keyword evidence="13" id="KW-1185">Reference proteome</keyword>
<dbReference type="SUPFAM" id="SSF141523">
    <property type="entry name" value="L,D-transpeptidase catalytic domain-like"/>
    <property type="match status" value="1"/>
</dbReference>
<feature type="active site" description="Proton donor/acceptor" evidence="9">
    <location>
        <position position="161"/>
    </location>
</feature>
<organism evidence="12 13">
    <name type="scientific">Georhizobium profundi</name>
    <dbReference type="NCBI Taxonomy" id="2341112"/>
    <lineage>
        <taxon>Bacteria</taxon>
        <taxon>Pseudomonadati</taxon>
        <taxon>Pseudomonadota</taxon>
        <taxon>Alphaproteobacteria</taxon>
        <taxon>Hyphomicrobiales</taxon>
        <taxon>Rhizobiaceae</taxon>
        <taxon>Georhizobium</taxon>
    </lineage>
</organism>
<dbReference type="PROSITE" id="PS52029">
    <property type="entry name" value="LD_TPASE"/>
    <property type="match status" value="1"/>
</dbReference>
<keyword evidence="4" id="KW-0808">Transferase</keyword>
<evidence type="ECO:0000313" key="13">
    <source>
        <dbReference type="Proteomes" id="UP000268192"/>
    </source>
</evidence>
<dbReference type="KEGG" id="abaw:D5400_19055"/>
<evidence type="ECO:0000256" key="7">
    <source>
        <dbReference type="ARBA" id="ARBA00022984"/>
    </source>
</evidence>
<feature type="signal peptide" evidence="10">
    <location>
        <begin position="1"/>
        <end position="22"/>
    </location>
</feature>
<accession>A0A3Q8XTZ2</accession>
<name>A0A3Q8XTZ2_9HYPH</name>
<dbReference type="PANTHER" id="PTHR30582:SF24">
    <property type="entry name" value="L,D-TRANSPEPTIDASE ERFK_SRFK-RELATED"/>
    <property type="match status" value="1"/>
</dbReference>
<evidence type="ECO:0000313" key="12">
    <source>
        <dbReference type="EMBL" id="AZN73938.1"/>
    </source>
</evidence>
<dbReference type="GO" id="GO:0071555">
    <property type="term" value="P:cell wall organization"/>
    <property type="evidence" value="ECO:0007669"/>
    <property type="project" value="UniProtKB-UniRule"/>
</dbReference>
<dbReference type="Gene3D" id="2.40.440.10">
    <property type="entry name" value="L,D-transpeptidase catalytic domain-like"/>
    <property type="match status" value="1"/>
</dbReference>
<comment type="pathway">
    <text evidence="1 9">Cell wall biogenesis; peptidoglycan biosynthesis.</text>
</comment>
<dbReference type="GO" id="GO:0016757">
    <property type="term" value="F:glycosyltransferase activity"/>
    <property type="evidence" value="ECO:0007669"/>
    <property type="project" value="UniProtKB-KW"/>
</dbReference>
<dbReference type="InterPro" id="IPR038063">
    <property type="entry name" value="Transpep_catalytic_dom"/>
</dbReference>
<dbReference type="EMBL" id="CP032509">
    <property type="protein sequence ID" value="AZN73938.1"/>
    <property type="molecule type" value="Genomic_DNA"/>
</dbReference>
<evidence type="ECO:0000259" key="11">
    <source>
        <dbReference type="PROSITE" id="PS52029"/>
    </source>
</evidence>
<evidence type="ECO:0000256" key="8">
    <source>
        <dbReference type="ARBA" id="ARBA00023316"/>
    </source>
</evidence>
<keyword evidence="3" id="KW-0328">Glycosyltransferase</keyword>
<evidence type="ECO:0000256" key="10">
    <source>
        <dbReference type="SAM" id="SignalP"/>
    </source>
</evidence>
<evidence type="ECO:0000256" key="4">
    <source>
        <dbReference type="ARBA" id="ARBA00022679"/>
    </source>
</evidence>
<dbReference type="GO" id="GO:0018104">
    <property type="term" value="P:peptidoglycan-protein cross-linking"/>
    <property type="evidence" value="ECO:0007669"/>
    <property type="project" value="TreeGrafter"/>
</dbReference>
<feature type="domain" description="L,D-TPase catalytic" evidence="11">
    <location>
        <begin position="64"/>
        <end position="201"/>
    </location>
</feature>
<keyword evidence="5" id="KW-0378">Hydrolase</keyword>
<dbReference type="GO" id="GO:0071972">
    <property type="term" value="F:peptidoglycan L,D-transpeptidase activity"/>
    <property type="evidence" value="ECO:0007669"/>
    <property type="project" value="TreeGrafter"/>
</dbReference>
<dbReference type="UniPathway" id="UPA00219"/>
<evidence type="ECO:0000256" key="9">
    <source>
        <dbReference type="PROSITE-ProRule" id="PRU01373"/>
    </source>
</evidence>
<dbReference type="GO" id="GO:0008360">
    <property type="term" value="P:regulation of cell shape"/>
    <property type="evidence" value="ECO:0007669"/>
    <property type="project" value="UniProtKB-UniRule"/>
</dbReference>
<dbReference type="PANTHER" id="PTHR30582">
    <property type="entry name" value="L,D-TRANSPEPTIDASE"/>
    <property type="match status" value="1"/>
</dbReference>
<protein>
    <submittedName>
        <fullName evidence="12">L,D-transpeptidase</fullName>
    </submittedName>
</protein>
<dbReference type="OrthoDB" id="9813664at2"/>
<keyword evidence="7 9" id="KW-0573">Peptidoglycan synthesis</keyword>
<comment type="similarity">
    <text evidence="2">Belongs to the YkuD family.</text>
</comment>
<keyword evidence="6 9" id="KW-0133">Cell shape</keyword>
<dbReference type="FunFam" id="2.40.440.10:FF:000002">
    <property type="entry name" value="L,D-transpeptidase ErfK/SrfK"/>
    <property type="match status" value="1"/>
</dbReference>
<dbReference type="CDD" id="cd16913">
    <property type="entry name" value="YkuD_like"/>
    <property type="match status" value="1"/>
</dbReference>
<dbReference type="Proteomes" id="UP000268192">
    <property type="component" value="Chromosome"/>
</dbReference>
<evidence type="ECO:0000256" key="2">
    <source>
        <dbReference type="ARBA" id="ARBA00005992"/>
    </source>
</evidence>
<reference evidence="12 13" key="1">
    <citation type="submission" date="2018-09" db="EMBL/GenBank/DDBJ databases">
        <title>Marinorhizobium profundi gen. nov., sp. nov., isolated from a deep-sea sediment sample from the New Britain Trench and proposal of Marinorhizobiaceae fam. nov. in the order Rhizobiales of the class Alphaproteobacteria.</title>
        <authorList>
            <person name="Cao J."/>
        </authorList>
    </citation>
    <scope>NUCLEOTIDE SEQUENCE [LARGE SCALE GENOMIC DNA]</scope>
    <source>
        <strain evidence="12 13">WS11</strain>
    </source>
</reference>
<feature type="chain" id="PRO_5018714601" evidence="10">
    <location>
        <begin position="23"/>
        <end position="228"/>
    </location>
</feature>
<dbReference type="InterPro" id="IPR050979">
    <property type="entry name" value="LD-transpeptidase"/>
</dbReference>
<dbReference type="AlphaFoldDB" id="A0A3Q8XTZ2"/>
<evidence type="ECO:0000256" key="6">
    <source>
        <dbReference type="ARBA" id="ARBA00022960"/>
    </source>
</evidence>
<dbReference type="InterPro" id="IPR005490">
    <property type="entry name" value="LD_TPept_cat_dom"/>
</dbReference>
<feature type="active site" description="Nucleophile" evidence="9">
    <location>
        <position position="177"/>
    </location>
</feature>
<evidence type="ECO:0000256" key="3">
    <source>
        <dbReference type="ARBA" id="ARBA00022676"/>
    </source>
</evidence>
<gene>
    <name evidence="12" type="ORF">D5400_19055</name>
</gene>
<dbReference type="GO" id="GO:0005576">
    <property type="term" value="C:extracellular region"/>
    <property type="evidence" value="ECO:0007669"/>
    <property type="project" value="TreeGrafter"/>
</dbReference>
<evidence type="ECO:0000256" key="5">
    <source>
        <dbReference type="ARBA" id="ARBA00022801"/>
    </source>
</evidence>
<dbReference type="Pfam" id="PF03734">
    <property type="entry name" value="YkuD"/>
    <property type="match status" value="1"/>
</dbReference>
<sequence>MKLTQSVAVLAIGVTLAAPAGAFVRSPHAVPEPQPYQARASQPNMPAPQFQRAQVAFQTSERPGTIIVDTSSKYLYFVEGNGMATRYGVGVGKDGFGWSGTVSIGRKAEWPGWTPPAAMRERERAKGNILPAYMEGGPNNPLGARAMYLYRGGQDTIYRIHGTNQPWTIGQNMSSGCIRMMNEDVTDLYARAGVGTKVIVTATGAGNLYSDLGTPQTSSNTGFGFFGG</sequence>
<evidence type="ECO:0000256" key="1">
    <source>
        <dbReference type="ARBA" id="ARBA00004752"/>
    </source>
</evidence>
<keyword evidence="8 9" id="KW-0961">Cell wall biogenesis/degradation</keyword>